<sequence>MKSNFNGLGIKVQYDLDFARTVIEDEAKAVGSLARIIDGSFEKAVDLMCNCTGSVIVSGMGKAGIIGNKISATLASTGTPSHFLHPAEGIHGDLGRVQANDVVLALSHSGESEEIVRIIEPLKQREIKLISITGNPKSSLAKHSDVVLAMGKQVEACPLGIAPSVSTTCMLALGDALAFTIMKAREFSTEDYARFHPGGAIGANLITVGQSMMFKPGEKLPLAQTSDTIDDMFKRLEGVKRRGAVMVVNDKGQLAGIITDADLRRAMAKFDGELFAKGCTEIMTPDCKRVTAETLAAEAMAIFHKYRIDELPVVDENDRPIGLIDVQDIVAIKIAR</sequence>
<dbReference type="Proteomes" id="UP000189674">
    <property type="component" value="Chromosome"/>
</dbReference>
<dbReference type="PROSITE" id="PS51371">
    <property type="entry name" value="CBS"/>
    <property type="match status" value="2"/>
</dbReference>
<dbReference type="NCBIfam" id="TIGR00393">
    <property type="entry name" value="kpsF"/>
    <property type="match status" value="1"/>
</dbReference>
<dbReference type="InterPro" id="IPR004800">
    <property type="entry name" value="KdsD/KpsF-type"/>
</dbReference>
<dbReference type="PANTHER" id="PTHR42745">
    <property type="match status" value="1"/>
</dbReference>
<dbReference type="GO" id="GO:0097367">
    <property type="term" value="F:carbohydrate derivative binding"/>
    <property type="evidence" value="ECO:0007669"/>
    <property type="project" value="InterPro"/>
</dbReference>
<feature type="domain" description="SIS" evidence="9">
    <location>
        <begin position="44"/>
        <end position="187"/>
    </location>
</feature>
<feature type="site" description="Catalytically relevant" evidence="6">
    <location>
        <position position="62"/>
    </location>
</feature>
<gene>
    <name evidence="10" type="primary">kdsD</name>
    <name evidence="10" type="ORF">STSP2_02058</name>
</gene>
<dbReference type="CDD" id="cd05014">
    <property type="entry name" value="SIS_Kpsf"/>
    <property type="match status" value="1"/>
</dbReference>
<evidence type="ECO:0000259" key="9">
    <source>
        <dbReference type="PROSITE" id="PS51464"/>
    </source>
</evidence>
<dbReference type="OrthoDB" id="9762536at2"/>
<dbReference type="InterPro" id="IPR000644">
    <property type="entry name" value="CBS_dom"/>
</dbReference>
<keyword evidence="3 7" id="KW-0129">CBS domain</keyword>
<organism evidence="10 11">
    <name type="scientific">Anaerohalosphaera lusitana</name>
    <dbReference type="NCBI Taxonomy" id="1936003"/>
    <lineage>
        <taxon>Bacteria</taxon>
        <taxon>Pseudomonadati</taxon>
        <taxon>Planctomycetota</taxon>
        <taxon>Phycisphaerae</taxon>
        <taxon>Sedimentisphaerales</taxon>
        <taxon>Anaerohalosphaeraceae</taxon>
        <taxon>Anaerohalosphaera</taxon>
    </lineage>
</organism>
<dbReference type="GO" id="GO:0046872">
    <property type="term" value="F:metal ion binding"/>
    <property type="evidence" value="ECO:0007669"/>
    <property type="project" value="UniProtKB-KW"/>
</dbReference>
<feature type="site" description="Catalytically relevant" evidence="6">
    <location>
        <position position="155"/>
    </location>
</feature>
<evidence type="ECO:0000256" key="6">
    <source>
        <dbReference type="PIRSR" id="PIRSR004692-3"/>
    </source>
</evidence>
<dbReference type="InterPro" id="IPR001347">
    <property type="entry name" value="SIS_dom"/>
</dbReference>
<dbReference type="GO" id="GO:0019146">
    <property type="term" value="F:arabinose-5-phosphate isomerase activity"/>
    <property type="evidence" value="ECO:0007669"/>
    <property type="project" value="UniProtKB-EC"/>
</dbReference>
<name>A0A1U9NLQ9_9BACT</name>
<evidence type="ECO:0000313" key="10">
    <source>
        <dbReference type="EMBL" id="AQT68882.1"/>
    </source>
</evidence>
<evidence type="ECO:0000313" key="11">
    <source>
        <dbReference type="Proteomes" id="UP000189674"/>
    </source>
</evidence>
<evidence type="ECO:0000256" key="1">
    <source>
        <dbReference type="ARBA" id="ARBA00008165"/>
    </source>
</evidence>
<dbReference type="STRING" id="1936003.STSP2_02058"/>
<comment type="similarity">
    <text evidence="1 4">Belongs to the SIS family. GutQ/KpsF subfamily.</text>
</comment>
<evidence type="ECO:0000256" key="2">
    <source>
        <dbReference type="ARBA" id="ARBA00022737"/>
    </source>
</evidence>
<protein>
    <submittedName>
        <fullName evidence="10">Arabinose 5-phosphate isomerase KdsD</fullName>
        <ecNumber evidence="10">5.3.1.13</ecNumber>
    </submittedName>
</protein>
<keyword evidence="10" id="KW-0413">Isomerase</keyword>
<dbReference type="Pfam" id="PF00571">
    <property type="entry name" value="CBS"/>
    <property type="match status" value="2"/>
</dbReference>
<evidence type="ECO:0000256" key="7">
    <source>
        <dbReference type="PROSITE-ProRule" id="PRU00703"/>
    </source>
</evidence>
<evidence type="ECO:0000256" key="3">
    <source>
        <dbReference type="ARBA" id="ARBA00023122"/>
    </source>
</evidence>
<reference evidence="11" key="1">
    <citation type="submission" date="2017-02" db="EMBL/GenBank/DDBJ databases">
        <title>Comparative genomics and description of representatives of a novel lineage of planctomycetes thriving in anoxic sediments.</title>
        <authorList>
            <person name="Spring S."/>
            <person name="Bunk B."/>
            <person name="Sproer C."/>
        </authorList>
    </citation>
    <scope>NUCLEOTIDE SEQUENCE [LARGE SCALE GENOMIC DNA]</scope>
    <source>
        <strain evidence="11">ST-NAGAB-D1</strain>
    </source>
</reference>
<dbReference type="InterPro" id="IPR046342">
    <property type="entry name" value="CBS_dom_sf"/>
</dbReference>
<dbReference type="PANTHER" id="PTHR42745:SF1">
    <property type="entry name" value="ARABINOSE 5-PHOSPHATE ISOMERASE KDSD"/>
    <property type="match status" value="1"/>
</dbReference>
<dbReference type="SUPFAM" id="SSF53697">
    <property type="entry name" value="SIS domain"/>
    <property type="match status" value="1"/>
</dbReference>
<accession>A0A1U9NLQ9</accession>
<dbReference type="InterPro" id="IPR035474">
    <property type="entry name" value="SIS_Kpsf"/>
</dbReference>
<dbReference type="GO" id="GO:1901135">
    <property type="term" value="P:carbohydrate derivative metabolic process"/>
    <property type="evidence" value="ECO:0007669"/>
    <property type="project" value="InterPro"/>
</dbReference>
<dbReference type="SMART" id="SM00116">
    <property type="entry name" value="CBS"/>
    <property type="match status" value="2"/>
</dbReference>
<keyword evidence="2" id="KW-0677">Repeat</keyword>
<dbReference type="EMBL" id="CP019791">
    <property type="protein sequence ID" value="AQT68882.1"/>
    <property type="molecule type" value="Genomic_DNA"/>
</dbReference>
<dbReference type="InterPro" id="IPR046348">
    <property type="entry name" value="SIS_dom_sf"/>
</dbReference>
<feature type="site" description="Catalytically relevant" evidence="6">
    <location>
        <position position="114"/>
    </location>
</feature>
<dbReference type="AlphaFoldDB" id="A0A1U9NLQ9"/>
<dbReference type="Gene3D" id="3.10.580.10">
    <property type="entry name" value="CBS-domain"/>
    <property type="match status" value="1"/>
</dbReference>
<evidence type="ECO:0000256" key="5">
    <source>
        <dbReference type="PIRSR" id="PIRSR004692-2"/>
    </source>
</evidence>
<feature type="domain" description="CBS" evidence="8">
    <location>
        <begin position="213"/>
        <end position="274"/>
    </location>
</feature>
<dbReference type="CDD" id="cd04604">
    <property type="entry name" value="CBS_pair_SIS_assoc"/>
    <property type="match status" value="1"/>
</dbReference>
<feature type="site" description="Catalytically relevant" evidence="6">
    <location>
        <position position="196"/>
    </location>
</feature>
<proteinExistence type="inferred from homology"/>
<dbReference type="GO" id="GO:0005975">
    <property type="term" value="P:carbohydrate metabolic process"/>
    <property type="evidence" value="ECO:0007669"/>
    <property type="project" value="InterPro"/>
</dbReference>
<dbReference type="PROSITE" id="PS51464">
    <property type="entry name" value="SIS"/>
    <property type="match status" value="1"/>
</dbReference>
<feature type="domain" description="CBS" evidence="8">
    <location>
        <begin position="283"/>
        <end position="336"/>
    </location>
</feature>
<dbReference type="EC" id="5.3.1.13" evidence="10"/>
<evidence type="ECO:0000256" key="4">
    <source>
        <dbReference type="PIRNR" id="PIRNR004692"/>
    </source>
</evidence>
<dbReference type="FunFam" id="3.40.50.10490:FF:000011">
    <property type="entry name" value="Arabinose 5-phosphate isomerase"/>
    <property type="match status" value="1"/>
</dbReference>
<keyword evidence="5" id="KW-0862">Zinc</keyword>
<dbReference type="Pfam" id="PF01380">
    <property type="entry name" value="SIS"/>
    <property type="match status" value="1"/>
</dbReference>
<dbReference type="Gene3D" id="3.40.50.10490">
    <property type="entry name" value="Glucose-6-phosphate isomerase like protein, domain 1"/>
    <property type="match status" value="1"/>
</dbReference>
<keyword evidence="5" id="KW-0479">Metal-binding</keyword>
<feature type="binding site" evidence="5">
    <location>
        <position position="85"/>
    </location>
    <ligand>
        <name>Zn(2+)</name>
        <dbReference type="ChEBI" id="CHEBI:29105"/>
    </ligand>
</feature>
<dbReference type="PIRSF" id="PIRSF004692">
    <property type="entry name" value="KdsD_KpsF"/>
    <property type="match status" value="1"/>
</dbReference>
<keyword evidence="11" id="KW-1185">Reference proteome</keyword>
<dbReference type="KEGG" id="alus:STSP2_02058"/>
<dbReference type="InterPro" id="IPR050986">
    <property type="entry name" value="GutQ/KpsF_isomerases"/>
</dbReference>
<evidence type="ECO:0000259" key="8">
    <source>
        <dbReference type="PROSITE" id="PS51371"/>
    </source>
</evidence>